<evidence type="ECO:0000313" key="1">
    <source>
        <dbReference type="EMBL" id="MBV6343083.1"/>
    </source>
</evidence>
<accession>A0ABS6S3U2</accession>
<gene>
    <name evidence="1" type="ORF">HWQ67_15995</name>
</gene>
<dbReference type="Proteomes" id="UP001196980">
    <property type="component" value="Unassembled WGS sequence"/>
</dbReference>
<dbReference type="EMBL" id="JABXWD010000438">
    <property type="protein sequence ID" value="MBV6343083.1"/>
    <property type="molecule type" value="Genomic_DNA"/>
</dbReference>
<evidence type="ECO:0000313" key="2">
    <source>
        <dbReference type="Proteomes" id="UP001196980"/>
    </source>
</evidence>
<evidence type="ECO:0008006" key="3">
    <source>
        <dbReference type="Google" id="ProtNLM"/>
    </source>
</evidence>
<dbReference type="RefSeq" id="WP_218253691.1">
    <property type="nucleotide sequence ID" value="NZ_JABXWD010000438.1"/>
</dbReference>
<comment type="caution">
    <text evidence="1">The sequence shown here is derived from an EMBL/GenBank/DDBJ whole genome shotgun (WGS) entry which is preliminary data.</text>
</comment>
<sequence>MSKKINTSNFRKSAFKPNAIAISRGVPKYYTGPKYTALAPTWDMVKNERGLSEDEWRRDYEKRVLSKLDVNKVAKELDGKILLCWEEVGDPCHRHYVGDWLRNKAGVEVNEEGERKKEPIADVPEQMEMFSDMKK</sequence>
<name>A0ABS6S3U2_9BACT</name>
<keyword evidence="2" id="KW-1185">Reference proteome</keyword>
<protein>
    <recommendedName>
        <fullName evidence="3">Protein containing DUF488</fullName>
    </recommendedName>
</protein>
<proteinExistence type="predicted"/>
<reference evidence="1 2" key="1">
    <citation type="journal article" date="2020" name="J Geophys Res Biogeosci">
        <title>Magnetotaxis as an Adaptation to Enable Bacterial Shuttling of Microbial Sulfur and Sulfur Cycling Across Aquatic Oxic#Anoxic Interfaces.</title>
        <authorList>
            <person name="Li J."/>
            <person name="Liu P."/>
            <person name="Wang J."/>
            <person name="Roberts A.P."/>
            <person name="Pan Y."/>
        </authorList>
    </citation>
    <scope>NUCLEOTIDE SEQUENCE [LARGE SCALE GENOMIC DNA]</scope>
    <source>
        <strain evidence="1 2">MYR-1_YQ</strain>
    </source>
</reference>
<organism evidence="1 2">
    <name type="scientific">Candidatus Magnetobacterium casense</name>
    <dbReference type="NCBI Taxonomy" id="1455061"/>
    <lineage>
        <taxon>Bacteria</taxon>
        <taxon>Pseudomonadati</taxon>
        <taxon>Nitrospirota</taxon>
        <taxon>Thermodesulfovibrionia</taxon>
        <taxon>Thermodesulfovibrionales</taxon>
        <taxon>Candidatus Magnetobacteriaceae</taxon>
        <taxon>Candidatus Magnetobacterium</taxon>
    </lineage>
</organism>